<dbReference type="AlphaFoldDB" id="A0A431SDB8"/>
<sequence>MGIWYQRWTDARPSRRVLCWLIASGIVAFAIWGALLRPAALCYADIQVQASSAKRINASLWPKAGRRPVVTQVKPVQPFSPLAFQREDARLVYWKPQQSGGELALDALWGAVPALFSRLALENVRVSAFSITPQGKQLRLSLQLEIGHAQ</sequence>
<feature type="domain" description="DNA utilization protein HofO C-terminal" evidence="1">
    <location>
        <begin position="79"/>
        <end position="147"/>
    </location>
</feature>
<evidence type="ECO:0000313" key="3">
    <source>
        <dbReference type="Proteomes" id="UP000244004"/>
    </source>
</evidence>
<name>A0A431SDB8_9ENTR</name>
<dbReference type="Proteomes" id="UP000244004">
    <property type="component" value="Unassembled WGS sequence"/>
</dbReference>
<gene>
    <name evidence="2" type="ORF">C1O12_19105</name>
</gene>
<dbReference type="Pfam" id="PF25319">
    <property type="entry name" value="HofO"/>
    <property type="match status" value="1"/>
</dbReference>
<dbReference type="RefSeq" id="WP_022649624.1">
    <property type="nucleotide sequence ID" value="NZ_AP025764.1"/>
</dbReference>
<organism evidence="2 3">
    <name type="scientific">Enterobacter hormaechei</name>
    <dbReference type="NCBI Taxonomy" id="158836"/>
    <lineage>
        <taxon>Bacteria</taxon>
        <taxon>Pseudomonadati</taxon>
        <taxon>Pseudomonadota</taxon>
        <taxon>Gammaproteobacteria</taxon>
        <taxon>Enterobacterales</taxon>
        <taxon>Enterobacteriaceae</taxon>
        <taxon>Enterobacter</taxon>
        <taxon>Enterobacter cloacae complex</taxon>
    </lineage>
</organism>
<reference evidence="2 3" key="1">
    <citation type="submission" date="2018-01" db="EMBL/GenBank/DDBJ databases">
        <title>Geographic spread and resistance mechanisms of dominant carbapenem-resistant Enterobacter cloacae complex clones ST171 and ST78.</title>
        <authorList>
            <person name="Gomez-Simmonds A."/>
            <person name="Annavajhala M.K."/>
            <person name="Wang Z."/>
            <person name="Macesic N."/>
            <person name="Hu Y."/>
            <person name="Giddins M.J."/>
            <person name="O'Malley A."/>
            <person name="Toussaint N.C."/>
            <person name="Whittier S."/>
            <person name="Torres V.J."/>
            <person name="Uhlemann A.-C."/>
        </authorList>
    </citation>
    <scope>NUCLEOTIDE SEQUENCE [LARGE SCALE GENOMIC DNA]</scope>
    <source>
        <strain evidence="2 3">78</strain>
    </source>
</reference>
<dbReference type="InterPro" id="IPR057522">
    <property type="entry name" value="HofO_C"/>
</dbReference>
<accession>A0A431SDB8</accession>
<comment type="caution">
    <text evidence="2">The sequence shown here is derived from an EMBL/GenBank/DDBJ whole genome shotgun (WGS) entry which is preliminary data.</text>
</comment>
<evidence type="ECO:0000313" key="2">
    <source>
        <dbReference type="EMBL" id="PTX90355.1"/>
    </source>
</evidence>
<protein>
    <submittedName>
        <fullName evidence="2">DNA utilization protein HofO</fullName>
    </submittedName>
</protein>
<evidence type="ECO:0000259" key="1">
    <source>
        <dbReference type="Pfam" id="PF25319"/>
    </source>
</evidence>
<dbReference type="EMBL" id="PNXT01000001">
    <property type="protein sequence ID" value="PTX90355.1"/>
    <property type="molecule type" value="Genomic_DNA"/>
</dbReference>
<dbReference type="GeneID" id="99707857"/>
<proteinExistence type="predicted"/>